<dbReference type="Pfam" id="PF13843">
    <property type="entry name" value="DDE_Tnp_1_7"/>
    <property type="match status" value="1"/>
</dbReference>
<evidence type="ECO:0000313" key="3">
    <source>
        <dbReference type="EMBL" id="GFN90866.1"/>
    </source>
</evidence>
<protein>
    <submittedName>
        <fullName evidence="3">PiggyBac transposable element-derived protein 4</fullName>
    </submittedName>
</protein>
<evidence type="ECO:0000256" key="1">
    <source>
        <dbReference type="SAM" id="MobiDB-lite"/>
    </source>
</evidence>
<dbReference type="PANTHER" id="PTHR46599:SF3">
    <property type="entry name" value="PIGGYBAC TRANSPOSABLE ELEMENT-DERIVED PROTEIN 4"/>
    <property type="match status" value="1"/>
</dbReference>
<evidence type="ECO:0000313" key="4">
    <source>
        <dbReference type="Proteomes" id="UP000735302"/>
    </source>
</evidence>
<proteinExistence type="predicted"/>
<feature type="domain" description="PiggyBac transposable element-derived protein" evidence="2">
    <location>
        <begin position="123"/>
        <end position="205"/>
    </location>
</feature>
<dbReference type="Proteomes" id="UP000735302">
    <property type="component" value="Unassembled WGS sequence"/>
</dbReference>
<feature type="compositionally biased region" description="Low complexity" evidence="1">
    <location>
        <begin position="48"/>
        <end position="77"/>
    </location>
</feature>
<comment type="caution">
    <text evidence="3">The sequence shown here is derived from an EMBL/GenBank/DDBJ whole genome shotgun (WGS) entry which is preliminary data.</text>
</comment>
<feature type="region of interest" description="Disordered" evidence="1">
    <location>
        <begin position="34"/>
        <end position="77"/>
    </location>
</feature>
<dbReference type="PANTHER" id="PTHR46599">
    <property type="entry name" value="PIGGYBAC TRANSPOSABLE ELEMENT-DERIVED PROTEIN 4"/>
    <property type="match status" value="1"/>
</dbReference>
<dbReference type="EMBL" id="BLXT01002074">
    <property type="protein sequence ID" value="GFN90866.1"/>
    <property type="molecule type" value="Genomic_DNA"/>
</dbReference>
<dbReference type="AlphaFoldDB" id="A0AAV3Z8R1"/>
<gene>
    <name evidence="3" type="ORF">PoB_001737200</name>
</gene>
<organism evidence="3 4">
    <name type="scientific">Plakobranchus ocellatus</name>
    <dbReference type="NCBI Taxonomy" id="259542"/>
    <lineage>
        <taxon>Eukaryota</taxon>
        <taxon>Metazoa</taxon>
        <taxon>Spiralia</taxon>
        <taxon>Lophotrochozoa</taxon>
        <taxon>Mollusca</taxon>
        <taxon>Gastropoda</taxon>
        <taxon>Heterobranchia</taxon>
        <taxon>Euthyneura</taxon>
        <taxon>Panpulmonata</taxon>
        <taxon>Sacoglossa</taxon>
        <taxon>Placobranchoidea</taxon>
        <taxon>Plakobranchidae</taxon>
        <taxon>Plakobranchus</taxon>
    </lineage>
</organism>
<reference evidence="3 4" key="1">
    <citation type="journal article" date="2021" name="Elife">
        <title>Chloroplast acquisition without the gene transfer in kleptoplastic sea slugs, Plakobranchus ocellatus.</title>
        <authorList>
            <person name="Maeda T."/>
            <person name="Takahashi S."/>
            <person name="Yoshida T."/>
            <person name="Shimamura S."/>
            <person name="Takaki Y."/>
            <person name="Nagai Y."/>
            <person name="Toyoda A."/>
            <person name="Suzuki Y."/>
            <person name="Arimoto A."/>
            <person name="Ishii H."/>
            <person name="Satoh N."/>
            <person name="Nishiyama T."/>
            <person name="Hasebe M."/>
            <person name="Maruyama T."/>
            <person name="Minagawa J."/>
            <person name="Obokata J."/>
            <person name="Shigenobu S."/>
        </authorList>
    </citation>
    <scope>NUCLEOTIDE SEQUENCE [LARGE SCALE GENOMIC DNA]</scope>
</reference>
<sequence>MAIQGCDKRTIRPPKRYRTEEVFDFLEESDCEIEDIADSSDSYETKSESSVGESSTPTPNATPTAQQSTSGQARRLPSPAPLLPSDWCAAEPGFETASHFRFLPVRPSCVTPGVLPDNCSELEAFFAVFMDEIIDSLVEAINSYPERVCQMNNPPRARSRFSDWYPVTRAEMFKFFAVATLIGLEPRPRIANYWSRNPFHYSLVHHQLFHRE</sequence>
<dbReference type="InterPro" id="IPR029526">
    <property type="entry name" value="PGBD"/>
</dbReference>
<evidence type="ECO:0000259" key="2">
    <source>
        <dbReference type="Pfam" id="PF13843"/>
    </source>
</evidence>
<keyword evidence="4" id="KW-1185">Reference proteome</keyword>
<name>A0AAV3Z8R1_9GAST</name>
<accession>A0AAV3Z8R1</accession>